<dbReference type="EC" id="2.4.-.-" evidence="2"/>
<feature type="domain" description="Glycosyltransferase 2-like" evidence="1">
    <location>
        <begin position="5"/>
        <end position="139"/>
    </location>
</feature>
<gene>
    <name evidence="2" type="ORF">WMW72_13565</name>
</gene>
<dbReference type="GO" id="GO:0016757">
    <property type="term" value="F:glycosyltransferase activity"/>
    <property type="evidence" value="ECO:0007669"/>
    <property type="project" value="UniProtKB-KW"/>
</dbReference>
<evidence type="ECO:0000259" key="1">
    <source>
        <dbReference type="Pfam" id="PF00535"/>
    </source>
</evidence>
<evidence type="ECO:0000313" key="3">
    <source>
        <dbReference type="Proteomes" id="UP001469365"/>
    </source>
</evidence>
<keyword evidence="2" id="KW-0808">Transferase</keyword>
<dbReference type="Pfam" id="PF00535">
    <property type="entry name" value="Glycos_transf_2"/>
    <property type="match status" value="1"/>
</dbReference>
<dbReference type="Gene3D" id="1.25.40.10">
    <property type="entry name" value="Tetratricopeptide repeat domain"/>
    <property type="match status" value="1"/>
</dbReference>
<sequence>MITISLCMIVKNEEDALEKCLSSVKGIADEIVIVDTGSTDRTKEIAAQFTDRIFDFKWIDDFSAARNYSFSQATQTYIFWLDADDHIQEKDRQVLLKLKQTLNPDVDSVTLNYYLAFDESGNVTSSLRRNRIVRRDRNFQWIGPVHEYLAVWGHIEHSEAGVTHGKNKVYTDRNLQIYVKREKAGELFSPRDQYYFANELRDHAQFNKAVLYYELFLKGKQGWIEDNIQACLRMADCYGKLGNKDKQVESMCLTLTYDKPRPEFCCAIGNHFFEEKKFETAIYWFKTATEAGQDTTNMALVNQIHSTWYPHLQLCLCYDRLGRFELANEHNEKALAYRPAHPSMLYNRTYFQKLLAEHADKQQG</sequence>
<dbReference type="InterPro" id="IPR011990">
    <property type="entry name" value="TPR-like_helical_dom_sf"/>
</dbReference>
<organism evidence="2 3">
    <name type="scientific">Paenibacillus filicis</name>
    <dbReference type="NCBI Taxonomy" id="669464"/>
    <lineage>
        <taxon>Bacteria</taxon>
        <taxon>Bacillati</taxon>
        <taxon>Bacillota</taxon>
        <taxon>Bacilli</taxon>
        <taxon>Bacillales</taxon>
        <taxon>Paenibacillaceae</taxon>
        <taxon>Paenibacillus</taxon>
    </lineage>
</organism>
<dbReference type="CDD" id="cd02511">
    <property type="entry name" value="Beta4Glucosyltransferase"/>
    <property type="match status" value="1"/>
</dbReference>
<proteinExistence type="predicted"/>
<protein>
    <submittedName>
        <fullName evidence="2">Glycosyltransferase family 2 protein</fullName>
        <ecNumber evidence="2">2.4.-.-</ecNumber>
    </submittedName>
</protein>
<evidence type="ECO:0000313" key="2">
    <source>
        <dbReference type="EMBL" id="MEK8128927.1"/>
    </source>
</evidence>
<keyword evidence="3" id="KW-1185">Reference proteome</keyword>
<dbReference type="InterPro" id="IPR001173">
    <property type="entry name" value="Glyco_trans_2-like"/>
</dbReference>
<dbReference type="PANTHER" id="PTHR43630:SF2">
    <property type="entry name" value="GLYCOSYLTRANSFERASE"/>
    <property type="match status" value="1"/>
</dbReference>
<dbReference type="InterPro" id="IPR029044">
    <property type="entry name" value="Nucleotide-diphossugar_trans"/>
</dbReference>
<dbReference type="EMBL" id="JBBPCC010000007">
    <property type="protein sequence ID" value="MEK8128927.1"/>
    <property type="molecule type" value="Genomic_DNA"/>
</dbReference>
<reference evidence="2 3" key="1">
    <citation type="submission" date="2024-04" db="EMBL/GenBank/DDBJ databases">
        <title>draft genome sequnece of Paenibacillus filicis.</title>
        <authorList>
            <person name="Kim D.-U."/>
        </authorList>
    </citation>
    <scope>NUCLEOTIDE SEQUENCE [LARGE SCALE GENOMIC DNA]</scope>
    <source>
        <strain evidence="2 3">KACC14197</strain>
    </source>
</reference>
<dbReference type="SUPFAM" id="SSF53448">
    <property type="entry name" value="Nucleotide-diphospho-sugar transferases"/>
    <property type="match status" value="1"/>
</dbReference>
<dbReference type="SUPFAM" id="SSF48452">
    <property type="entry name" value="TPR-like"/>
    <property type="match status" value="1"/>
</dbReference>
<dbReference type="RefSeq" id="WP_341416016.1">
    <property type="nucleotide sequence ID" value="NZ_JBBPCC010000007.1"/>
</dbReference>
<dbReference type="PANTHER" id="PTHR43630">
    <property type="entry name" value="POLY-BETA-1,6-N-ACETYL-D-GLUCOSAMINE SYNTHASE"/>
    <property type="match status" value="1"/>
</dbReference>
<keyword evidence="2" id="KW-0328">Glycosyltransferase</keyword>
<dbReference type="Proteomes" id="UP001469365">
    <property type="component" value="Unassembled WGS sequence"/>
</dbReference>
<dbReference type="Gene3D" id="3.90.550.10">
    <property type="entry name" value="Spore Coat Polysaccharide Biosynthesis Protein SpsA, Chain A"/>
    <property type="match status" value="1"/>
</dbReference>
<comment type="caution">
    <text evidence="2">The sequence shown here is derived from an EMBL/GenBank/DDBJ whole genome shotgun (WGS) entry which is preliminary data.</text>
</comment>
<name>A0ABU9DJ98_9BACL</name>
<accession>A0ABU9DJ98</accession>